<reference evidence="18 20" key="1">
    <citation type="journal article" date="2010" name="BMC Genomics">
        <title>Combination of measures distinguishes pre-miRNAs from other stem-loops in the genome of the newly sequenced Anopheles darlingi.</title>
        <authorList>
            <person name="Mendes N.D."/>
            <person name="Freitas A.T."/>
            <person name="Vasconcelos A.T."/>
            <person name="Sagot M.F."/>
        </authorList>
    </citation>
    <scope>NUCLEOTIDE SEQUENCE</scope>
</reference>
<comment type="subcellular location">
    <subcellularLocation>
        <location evidence="2">Cytoplasm</location>
        <location evidence="2">Cytoskeleton</location>
    </subcellularLocation>
    <subcellularLocation>
        <location evidence="1">Membrane</location>
        <topology evidence="1">Multi-pass membrane protein</topology>
    </subcellularLocation>
</comment>
<reference evidence="18" key="2">
    <citation type="submission" date="2010-05" db="EMBL/GenBank/DDBJ databases">
        <authorList>
            <person name="Almeida L.G."/>
            <person name="Nicolas M.F."/>
            <person name="Souza R.C."/>
            <person name="Vasconcelos A.T.R."/>
        </authorList>
    </citation>
    <scope>NUCLEOTIDE SEQUENCE</scope>
</reference>
<gene>
    <name evidence="18" type="ORF">AND_006618</name>
</gene>
<feature type="transmembrane region" description="Helical" evidence="15">
    <location>
        <begin position="2129"/>
        <end position="2150"/>
    </location>
</feature>
<reference evidence="18" key="3">
    <citation type="journal article" date="2013" name="Nucleic Acids Res.">
        <title>The genome of Anopheles darlingi, the main neotropical malaria vector.</title>
        <authorList>
            <person name="Marinotti O."/>
            <person name="Cerqueira G.C."/>
            <person name="de Almeida L.G."/>
            <person name="Ferro M.I."/>
            <person name="Loreto E.L."/>
            <person name="Zaha A."/>
            <person name="Teixeira S.M."/>
            <person name="Wespiser A.R."/>
            <person name="Almeida E Silva A."/>
            <person name="Schlindwein A.D."/>
            <person name="Pacheco A.C."/>
            <person name="Silva A.L."/>
            <person name="Graveley B.R."/>
            <person name="Walenz B.P."/>
            <person name="Lima Bde A."/>
            <person name="Ribeiro C.A."/>
            <person name="Nunes-Silva C.G."/>
            <person name="de Carvalho C.R."/>
            <person name="Soares C.M."/>
            <person name="de Menezes C.B."/>
            <person name="Matiolli C."/>
            <person name="Caffrey D."/>
            <person name="Araujo D.A."/>
            <person name="de Oliveira D.M."/>
            <person name="Golenbock D."/>
            <person name="Grisard E.C."/>
            <person name="Fantinatti-Garboggini F."/>
            <person name="de Carvalho F.M."/>
            <person name="Barcellos F.G."/>
            <person name="Prosdocimi F."/>
            <person name="May G."/>
            <person name="Azevedo Junior G.M."/>
            <person name="Guimaraes G.M."/>
            <person name="Goldman G.H."/>
            <person name="Padilha I.Q."/>
            <person name="Batista Jda S."/>
            <person name="Ferro J.A."/>
            <person name="Ribeiro J.M."/>
            <person name="Fietto J.L."/>
            <person name="Dabbas K.M."/>
            <person name="Cerdeira L."/>
            <person name="Agnez-Lima L.F."/>
            <person name="Brocchi M."/>
            <person name="de Carvalho M.O."/>
            <person name="Teixeira Mde M."/>
            <person name="Diniz Maia Mde M."/>
            <person name="Goldman M.H."/>
            <person name="Cruz Schneider M.P."/>
            <person name="Felipe M.S."/>
            <person name="Hungria M."/>
            <person name="Nicolas M.F."/>
            <person name="Pereira M."/>
            <person name="Montes M.A."/>
            <person name="Cantao M.E."/>
            <person name="Vincentz M."/>
            <person name="Rafael M.S."/>
            <person name="Silverman N."/>
            <person name="Stoco P.H."/>
            <person name="Souza R.C."/>
            <person name="Vicentini R."/>
            <person name="Gazzinelli R.T."/>
            <person name="Neves Rde O."/>
            <person name="Silva R."/>
            <person name="Astolfi-Filho S."/>
            <person name="Maciel T.E."/>
            <person name="Urmenyi T.P."/>
            <person name="Tadei W.P."/>
            <person name="Camargo E.P."/>
            <person name="de Vasconcelos A.T."/>
        </authorList>
    </citation>
    <scope>NUCLEOTIDE SEQUENCE</scope>
</reference>
<evidence type="ECO:0000256" key="6">
    <source>
        <dbReference type="ARBA" id="ARBA00022692"/>
    </source>
</evidence>
<dbReference type="PANTHER" id="PTHR23065:SF7">
    <property type="entry name" value="NOSTRIN, ISOFORM H"/>
    <property type="match status" value="1"/>
</dbReference>
<evidence type="ECO:0000313" key="20">
    <source>
        <dbReference type="Proteomes" id="UP000000673"/>
    </source>
</evidence>
<feature type="transmembrane region" description="Helical" evidence="15">
    <location>
        <begin position="1388"/>
        <end position="1409"/>
    </location>
</feature>
<evidence type="ECO:0000256" key="15">
    <source>
        <dbReference type="SAM" id="Phobius"/>
    </source>
</evidence>
<feature type="compositionally biased region" description="Gly residues" evidence="14">
    <location>
        <begin position="110"/>
        <end position="119"/>
    </location>
</feature>
<dbReference type="Gene3D" id="2.30.30.40">
    <property type="entry name" value="SH3 Domains"/>
    <property type="match status" value="1"/>
</dbReference>
<dbReference type="SMART" id="SM00326">
    <property type="entry name" value="SH3"/>
    <property type="match status" value="1"/>
</dbReference>
<feature type="region of interest" description="Disordered" evidence="14">
    <location>
        <begin position="1042"/>
        <end position="1098"/>
    </location>
</feature>
<evidence type="ECO:0000313" key="18">
    <source>
        <dbReference type="EMBL" id="ETN61699.1"/>
    </source>
</evidence>
<dbReference type="InterPro" id="IPR001060">
    <property type="entry name" value="FCH_dom"/>
</dbReference>
<dbReference type="GO" id="GO:0043226">
    <property type="term" value="C:organelle"/>
    <property type="evidence" value="ECO:0007669"/>
    <property type="project" value="UniProtKB-ARBA"/>
</dbReference>
<keyword evidence="9" id="KW-0206">Cytoskeleton</keyword>
<evidence type="ECO:0000259" key="16">
    <source>
        <dbReference type="PROSITE" id="PS50002"/>
    </source>
</evidence>
<protein>
    <recommendedName>
        <fullName evidence="21">SH3 domain-containing protein</fullName>
    </recommendedName>
</protein>
<feature type="transmembrane region" description="Helical" evidence="15">
    <location>
        <begin position="1884"/>
        <end position="1904"/>
    </location>
</feature>
<dbReference type="PROSITE" id="PS50002">
    <property type="entry name" value="SH3"/>
    <property type="match status" value="1"/>
</dbReference>
<dbReference type="Proteomes" id="UP000000673">
    <property type="component" value="Unassembled WGS sequence"/>
</dbReference>
<feature type="region of interest" description="Disordered" evidence="14">
    <location>
        <begin position="339"/>
        <end position="360"/>
    </location>
</feature>
<reference evidence="19" key="4">
    <citation type="submission" date="2015-06" db="UniProtKB">
        <authorList>
            <consortium name="EnsemblMetazoa"/>
        </authorList>
    </citation>
    <scope>IDENTIFICATION</scope>
</reference>
<dbReference type="Gene3D" id="1.20.1270.60">
    <property type="entry name" value="Arfaptin homology (AH) domain/BAR domain"/>
    <property type="match status" value="1"/>
</dbReference>
<dbReference type="InterPro" id="IPR005821">
    <property type="entry name" value="Ion_trans_dom"/>
</dbReference>
<dbReference type="EnsemblMetazoa" id="ADAC006618-RA">
    <property type="protein sequence ID" value="ADAC006618-PA"/>
    <property type="gene ID" value="ADAC006618"/>
</dbReference>
<sequence>MMKRNYDVQQVASTFDGGKHHSGSSTNLFDKITKRYSGVIGARFLRKNPGRKGGVAEPLSDSYDMCGNRSDDFRPEIGAPVLISKTMKFDFDTDSSIEQLPLPRPPVTGTGTGTTGIGARGRSVATPSTSGDSDVYVDANSSLPNFGDIKFTFLPERNNNCSAFRNENVRQEQQQQQQQEPNLARMLEKNRSKSAHNLHRGFGDQRLALVKAPSLNLSAPVTTYSSSPGAVSVGQTVVRVPNGSVVARCTSASVPNSPAVESIYDFPRSTRSDGIRKPHGESQYDLTRSHHVLNEINLSLVSDDSVEGHNLYQNLPSPDRYDVPSSCLVAGSDLERSFPSARRSSVASDQSTQEEEFDMKSASFQSLADANGSGGQLVVSMEELNELTRQINEAISTFGDGDASAFAPITLPDSDEYCEHRQQLHPSERRLTLMKNRAVSGKHLLDFERRKAKITKKWSGFKSWIGEEQGRIREVVNKHAALQRVGSEPVDQSAKAVKRQNSDLTTTTISSDQSSGRTGTTDHEQTMATVVSESSGGTEARHERSRSSEDRFEGSKTIRRKSANAEILEGQNGFEEVRRYVKQGGDFGKDLVAILHERSELEQLYAKSLSKIANKLNKACRDLPGTIAESWRAVSTELEGRSEVHRQFSNSLAEEIVKPLKAVIDNQHKARKTIETNVDKSARILAEWRTAEVKAKKNSHGAARENEKLQDAMLDVKLQRTPSIGLLHKANEKDAKVSEKDSTKLESKRKKAEEAVKKADVEYYTLCIRAERARVDWEMSVLRGSSMLQTLESQRLNQFKTYVSDYLKLSAEMSPLLTKTIDRLGPQVALCSVAKDLDVLKNIRRATEGPSEQLLPDFYCEHTTLAMNRERRKQSLVKLLQLIRQDLDRERRSRNGLKGFSQTLDKTGESNQNIADKLYHIRSMLTYLEGARYKLQSALLELDHKPRSSHPLAQHIQITRDRTGLQTSVLKVPLWLKHEQDDETGATPSNGTVACDETETPASCLDIKNDTLIKHIVHKYARNNGTTNGDSQEHYTISKAGKSALHDENSPAWDRGVADGVSNQPDSDFDEFSSQDEDEDRCSVAPKQHHEHTNGGGHTTTVVINGGLNGNDHSTDTIATTNGTSASSTAVVLGRCRALFNYTPKLYDELELQPGDILEVHIKQEDGWWLGALRGQIGIFPATYVEEIPCCENGNAQVLEWCLNSTSKRVTGSMYQENLISSIDELCSQGYMTMVSQLIQQMDPAVDMSVCPFFKCMQLLLNDGRIDIDKKSGFFEGTALHYAAKNKLVHAQRVLLAKGASLGVMDLLQEMPISAMDPIVLENHLDSCVFPECWSLSDKTYQFQLDLSNFVKPSKGKSGQATCQTFDEMLPILRLRELNVSDIPLEGVIPYIILVIFVFFVPIVLSNLINGLAISDIAFNPITNKYPIHLAAETCDVHNLQELVKSHLLLIDQKFNGCTALFMLFEMLTAESWENVFECIKVLLEQGADINTTGTDEKSPIAILVSGNDSWRKTILEYCLTHYYVDVDVRMSTTNSELIRNAIQNHFPDVTIPVTMVESEFTISLLETILINDSEIVFLEACRLFKANKSSPNSDNNHETPSNVLVIPDEDLENLLFKAVLKNRLKAIALLLEPSWKKGQLFDADWIVKPLSWVLHTCCDFGNVKVLEWCLNSTSKPVTGTMYQDNLLSSIDDELCSQGYSTMLSQLIQQIDPAVDMNVCPFFKCMKLLLRDGRMDIDKKSGFLQTTALHCAANYKVVHAQELLLSKGATLRATNLFNQILISAIDPNVLEKYLDSCVSSRFQSHTDNKYYMQMDLSNIVRQPMQKSKTKSASNNLPQTPSQKAESYDELLLILNLAQSSDKKHLLQHPLIYIILMQKWLRLRIFYYTNLSLCAAFSLLFILYATMFYGCDNTPNFWYSATYASLIILLTFMGMRELFQCCLNVGEYIRSVENYVEISLIVGATYVLYLDYQNEKETEVPALIVILPALNLTLLVGSLPMLSLSTHMVMLKTVSKNFLQCFLLYAIILVTFAASFYTLTRGSNARSNITQSNELLRTFTEMPDLDDGENLTQTLISFKKSIDMLNKKIQSNNDEEASFDKFENFPLSVVKIIAMQIGEMNISDIPLDGAIPYIILLIFMFFVPIVLSNLINGLAISDIAAIKDESEIIGLVQRVSVIHKFETALEKIARYM</sequence>
<keyword evidence="10" id="KW-0040">ANK repeat</keyword>
<feature type="domain" description="F-BAR" evidence="17">
    <location>
        <begin position="561"/>
        <end position="836"/>
    </location>
</feature>
<evidence type="ECO:0000259" key="17">
    <source>
        <dbReference type="PROSITE" id="PS51741"/>
    </source>
</evidence>
<feature type="compositionally biased region" description="Acidic residues" evidence="14">
    <location>
        <begin position="1067"/>
        <end position="1080"/>
    </location>
</feature>
<feature type="domain" description="SH3" evidence="16">
    <location>
        <begin position="1131"/>
        <end position="1190"/>
    </location>
</feature>
<name>W5JFV2_ANODA</name>
<dbReference type="InterPro" id="IPR036028">
    <property type="entry name" value="SH3-like_dom_sf"/>
</dbReference>
<dbReference type="GO" id="GO:0005216">
    <property type="term" value="F:monoatomic ion channel activity"/>
    <property type="evidence" value="ECO:0007669"/>
    <property type="project" value="InterPro"/>
</dbReference>
<keyword evidence="6 15" id="KW-0812">Transmembrane</keyword>
<evidence type="ECO:0000256" key="8">
    <source>
        <dbReference type="ARBA" id="ARBA00023136"/>
    </source>
</evidence>
<keyword evidence="5" id="KW-0597">Phosphoprotein</keyword>
<feature type="transmembrane region" description="Helical" evidence="15">
    <location>
        <begin position="1916"/>
        <end position="1934"/>
    </location>
</feature>
<dbReference type="InterPro" id="IPR002110">
    <property type="entry name" value="Ankyrin_rpt"/>
</dbReference>
<evidence type="ECO:0000256" key="4">
    <source>
        <dbReference type="ARBA" id="ARBA00022490"/>
    </source>
</evidence>
<evidence type="ECO:0000313" key="19">
    <source>
        <dbReference type="EnsemblMetazoa" id="ADAC006618-PA"/>
    </source>
</evidence>
<dbReference type="Pfam" id="PF14604">
    <property type="entry name" value="SH3_9"/>
    <property type="match status" value="1"/>
</dbReference>
<dbReference type="Pfam" id="PF00611">
    <property type="entry name" value="FCH"/>
    <property type="match status" value="1"/>
</dbReference>
<evidence type="ECO:0000256" key="9">
    <source>
        <dbReference type="ARBA" id="ARBA00023212"/>
    </source>
</evidence>
<dbReference type="PROSITE" id="PS51741">
    <property type="entry name" value="F_BAR"/>
    <property type="match status" value="1"/>
</dbReference>
<evidence type="ECO:0008006" key="21">
    <source>
        <dbReference type="Google" id="ProtNLM"/>
    </source>
</evidence>
<feature type="region of interest" description="Disordered" evidence="14">
    <location>
        <begin position="96"/>
        <end position="132"/>
    </location>
</feature>
<evidence type="ECO:0000256" key="5">
    <source>
        <dbReference type="ARBA" id="ARBA00022553"/>
    </source>
</evidence>
<feature type="compositionally biased region" description="Polar residues" evidence="14">
    <location>
        <begin position="526"/>
        <end position="537"/>
    </location>
</feature>
<dbReference type="InterPro" id="IPR035656">
    <property type="entry name" value="Nostrin_SH3"/>
</dbReference>
<keyword evidence="3 11" id="KW-0728">SH3 domain</keyword>
<evidence type="ECO:0000256" key="2">
    <source>
        <dbReference type="ARBA" id="ARBA00004245"/>
    </source>
</evidence>
<dbReference type="GO" id="GO:0034703">
    <property type="term" value="C:cation channel complex"/>
    <property type="evidence" value="ECO:0007669"/>
    <property type="project" value="UniProtKB-ARBA"/>
</dbReference>
<evidence type="ECO:0000256" key="10">
    <source>
        <dbReference type="PROSITE-ProRule" id="PRU00023"/>
    </source>
</evidence>
<evidence type="ECO:0000256" key="7">
    <source>
        <dbReference type="ARBA" id="ARBA00022989"/>
    </source>
</evidence>
<dbReference type="PROSITE" id="PS50088">
    <property type="entry name" value="ANK_REPEAT"/>
    <property type="match status" value="1"/>
</dbReference>
<feature type="compositionally biased region" description="Polar residues" evidence="14">
    <location>
        <begin position="342"/>
        <end position="351"/>
    </location>
</feature>
<dbReference type="VEuPathDB" id="VectorBase:ADAR2_003670"/>
<dbReference type="CDD" id="cd07658">
    <property type="entry name" value="F-BAR_NOSTRIN"/>
    <property type="match status" value="1"/>
</dbReference>
<dbReference type="VEuPathDB" id="VectorBase:ADAR2_003238"/>
<dbReference type="GO" id="GO:0005886">
    <property type="term" value="C:plasma membrane"/>
    <property type="evidence" value="ECO:0007669"/>
    <property type="project" value="TreeGrafter"/>
</dbReference>
<dbReference type="HOGENOM" id="CLU_231330_0_0_1"/>
<dbReference type="VEuPathDB" id="VectorBase:ADAR2_006238"/>
<dbReference type="SUPFAM" id="SSF48403">
    <property type="entry name" value="Ankyrin repeat"/>
    <property type="match status" value="2"/>
</dbReference>
<evidence type="ECO:0000256" key="12">
    <source>
        <dbReference type="PROSITE-ProRule" id="PRU01077"/>
    </source>
</evidence>
<dbReference type="InterPro" id="IPR001452">
    <property type="entry name" value="SH3_domain"/>
</dbReference>
<dbReference type="InterPro" id="IPR027267">
    <property type="entry name" value="AH/BAR_dom_sf"/>
</dbReference>
<dbReference type="eggNOG" id="KOG4429">
    <property type="taxonomic scope" value="Eukaryota"/>
</dbReference>
<evidence type="ECO:0000256" key="13">
    <source>
        <dbReference type="SAM" id="Coils"/>
    </source>
</evidence>
<feature type="repeat" description="ANK" evidence="10">
    <location>
        <begin position="1275"/>
        <end position="1307"/>
    </location>
</feature>
<evidence type="ECO:0000256" key="14">
    <source>
        <dbReference type="SAM" id="MobiDB-lite"/>
    </source>
</evidence>
<keyword evidence="7 15" id="KW-1133">Transmembrane helix</keyword>
<feature type="transmembrane region" description="Helical" evidence="15">
    <location>
        <begin position="1983"/>
        <end position="2004"/>
    </location>
</feature>
<dbReference type="VEuPathDB" id="VectorBase:ADAR2_001731"/>
<dbReference type="EMBL" id="ADMH02001629">
    <property type="protein sequence ID" value="ETN61699.1"/>
    <property type="molecule type" value="Genomic_DNA"/>
</dbReference>
<evidence type="ECO:0000256" key="3">
    <source>
        <dbReference type="ARBA" id="ARBA00022443"/>
    </source>
</evidence>
<dbReference type="STRING" id="43151.W5JFV2"/>
<evidence type="ECO:0000256" key="11">
    <source>
        <dbReference type="PROSITE-ProRule" id="PRU00192"/>
    </source>
</evidence>
<dbReference type="Gene3D" id="1.25.40.20">
    <property type="entry name" value="Ankyrin repeat-containing domain"/>
    <property type="match status" value="2"/>
</dbReference>
<feature type="compositionally biased region" description="Basic and acidic residues" evidence="14">
    <location>
        <begin position="539"/>
        <end position="556"/>
    </location>
</feature>
<dbReference type="VEuPathDB" id="VectorBase:ADAC006618"/>
<dbReference type="InterPro" id="IPR031160">
    <property type="entry name" value="F_BAR_dom"/>
</dbReference>
<keyword evidence="8 15" id="KW-0472">Membrane</keyword>
<feature type="transmembrane region" description="Helical" evidence="15">
    <location>
        <begin position="2016"/>
        <end position="2036"/>
    </location>
</feature>
<dbReference type="PANTHER" id="PTHR23065">
    <property type="entry name" value="PROLINE-SERINE-THREONINE PHOSPHATASE INTERACTING PROTEIN 1"/>
    <property type="match status" value="1"/>
</dbReference>
<keyword evidence="12 13" id="KW-0175">Coiled coil</keyword>
<feature type="region of interest" description="Disordered" evidence="14">
    <location>
        <begin position="485"/>
        <end position="558"/>
    </location>
</feature>
<keyword evidence="20" id="KW-1185">Reference proteome</keyword>
<dbReference type="SUPFAM" id="SSF103657">
    <property type="entry name" value="BAR/IMD domain-like"/>
    <property type="match status" value="1"/>
</dbReference>
<dbReference type="CDD" id="cd11823">
    <property type="entry name" value="SH3_Nostrin"/>
    <property type="match status" value="1"/>
</dbReference>
<dbReference type="SMART" id="SM00248">
    <property type="entry name" value="ANK"/>
    <property type="match status" value="6"/>
</dbReference>
<dbReference type="InterPro" id="IPR036770">
    <property type="entry name" value="Ankyrin_rpt-contain_sf"/>
</dbReference>
<dbReference type="SMART" id="SM00055">
    <property type="entry name" value="FCH"/>
    <property type="match status" value="1"/>
</dbReference>
<proteinExistence type="predicted"/>
<keyword evidence="4" id="KW-0963">Cytoplasm</keyword>
<feature type="coiled-coil region" evidence="13">
    <location>
        <begin position="735"/>
        <end position="762"/>
    </location>
</feature>
<accession>W5JFV2</accession>
<dbReference type="SUPFAM" id="SSF50044">
    <property type="entry name" value="SH3-domain"/>
    <property type="match status" value="1"/>
</dbReference>
<feature type="transmembrane region" description="Helical" evidence="15">
    <location>
        <begin position="1954"/>
        <end position="1971"/>
    </location>
</feature>
<dbReference type="eggNOG" id="KOG0510">
    <property type="taxonomic scope" value="Eukaryota"/>
</dbReference>
<feature type="compositionally biased region" description="Polar residues" evidence="14">
    <location>
        <begin position="502"/>
        <end position="519"/>
    </location>
</feature>
<dbReference type="GO" id="GO:0005737">
    <property type="term" value="C:cytoplasm"/>
    <property type="evidence" value="ECO:0007669"/>
    <property type="project" value="TreeGrafter"/>
</dbReference>
<organism evidence="18">
    <name type="scientific">Anopheles darlingi</name>
    <name type="common">Mosquito</name>
    <dbReference type="NCBI Taxonomy" id="43151"/>
    <lineage>
        <taxon>Eukaryota</taxon>
        <taxon>Metazoa</taxon>
        <taxon>Ecdysozoa</taxon>
        <taxon>Arthropoda</taxon>
        <taxon>Hexapoda</taxon>
        <taxon>Insecta</taxon>
        <taxon>Pterygota</taxon>
        <taxon>Neoptera</taxon>
        <taxon>Endopterygota</taxon>
        <taxon>Diptera</taxon>
        <taxon>Nematocera</taxon>
        <taxon>Culicoidea</taxon>
        <taxon>Culicidae</taxon>
        <taxon>Anophelinae</taxon>
        <taxon>Anopheles</taxon>
    </lineage>
</organism>
<evidence type="ECO:0000256" key="1">
    <source>
        <dbReference type="ARBA" id="ARBA00004141"/>
    </source>
</evidence>
<dbReference type="Pfam" id="PF00520">
    <property type="entry name" value="Ion_trans"/>
    <property type="match status" value="1"/>
</dbReference>